<dbReference type="AlphaFoldDB" id="A0A8T0F985"/>
<proteinExistence type="predicted"/>
<dbReference type="Proteomes" id="UP000807504">
    <property type="component" value="Unassembled WGS sequence"/>
</dbReference>
<feature type="domain" description="BTB" evidence="1">
    <location>
        <begin position="58"/>
        <end position="121"/>
    </location>
</feature>
<dbReference type="EMBL" id="JABXBU010000015">
    <property type="protein sequence ID" value="KAF8787784.1"/>
    <property type="molecule type" value="Genomic_DNA"/>
</dbReference>
<sequence>MYLPNDTLSIHCEITFCPRKEYGKVGSIGYEMDFESDVKQTDVSNALRFLTSKEDALCDTSLQVDTKSFPAQAVILGASFRYSKLCFKSTYKRLFRNVHIDDVDAVTVKRIFLRMYSNNLE</sequence>
<dbReference type="InterPro" id="IPR011333">
    <property type="entry name" value="SKP1/BTB/POZ_sf"/>
</dbReference>
<dbReference type="InterPro" id="IPR000210">
    <property type="entry name" value="BTB/POZ_dom"/>
</dbReference>
<organism evidence="2 3">
    <name type="scientific">Argiope bruennichi</name>
    <name type="common">Wasp spider</name>
    <name type="synonym">Aranea bruennichi</name>
    <dbReference type="NCBI Taxonomy" id="94029"/>
    <lineage>
        <taxon>Eukaryota</taxon>
        <taxon>Metazoa</taxon>
        <taxon>Ecdysozoa</taxon>
        <taxon>Arthropoda</taxon>
        <taxon>Chelicerata</taxon>
        <taxon>Arachnida</taxon>
        <taxon>Araneae</taxon>
        <taxon>Araneomorphae</taxon>
        <taxon>Entelegynae</taxon>
        <taxon>Araneoidea</taxon>
        <taxon>Araneidae</taxon>
        <taxon>Argiope</taxon>
    </lineage>
</organism>
<dbReference type="SUPFAM" id="SSF54695">
    <property type="entry name" value="POZ domain"/>
    <property type="match status" value="1"/>
</dbReference>
<evidence type="ECO:0000313" key="2">
    <source>
        <dbReference type="EMBL" id="KAF8787784.1"/>
    </source>
</evidence>
<name>A0A8T0F985_ARGBR</name>
<evidence type="ECO:0000313" key="3">
    <source>
        <dbReference type="Proteomes" id="UP000807504"/>
    </source>
</evidence>
<protein>
    <recommendedName>
        <fullName evidence="1">BTB domain-containing protein</fullName>
    </recommendedName>
</protein>
<keyword evidence="3" id="KW-1185">Reference proteome</keyword>
<reference evidence="2" key="1">
    <citation type="journal article" date="2020" name="bioRxiv">
        <title>Chromosome-level reference genome of the European wasp spider Argiope bruennichi: a resource for studies on range expansion and evolutionary adaptation.</title>
        <authorList>
            <person name="Sheffer M.M."/>
            <person name="Hoppe A."/>
            <person name="Krehenwinkel H."/>
            <person name="Uhl G."/>
            <person name="Kuss A.W."/>
            <person name="Jensen L."/>
            <person name="Jensen C."/>
            <person name="Gillespie R.G."/>
            <person name="Hoff K.J."/>
            <person name="Prost S."/>
        </authorList>
    </citation>
    <scope>NUCLEOTIDE SEQUENCE</scope>
</reference>
<dbReference type="Pfam" id="PF00651">
    <property type="entry name" value="BTB"/>
    <property type="match status" value="1"/>
</dbReference>
<evidence type="ECO:0000259" key="1">
    <source>
        <dbReference type="PROSITE" id="PS50097"/>
    </source>
</evidence>
<accession>A0A8T0F985</accession>
<dbReference type="Gene3D" id="3.30.710.10">
    <property type="entry name" value="Potassium Channel Kv1.1, Chain A"/>
    <property type="match status" value="1"/>
</dbReference>
<dbReference type="PROSITE" id="PS50097">
    <property type="entry name" value="BTB"/>
    <property type="match status" value="1"/>
</dbReference>
<reference evidence="2" key="2">
    <citation type="submission" date="2020-06" db="EMBL/GenBank/DDBJ databases">
        <authorList>
            <person name="Sheffer M."/>
        </authorList>
    </citation>
    <scope>NUCLEOTIDE SEQUENCE</scope>
</reference>
<dbReference type="CDD" id="cd18186">
    <property type="entry name" value="BTB_POZ_ZBTB_KLHL-like"/>
    <property type="match status" value="1"/>
</dbReference>
<gene>
    <name evidence="2" type="ORF">HNY73_009347</name>
</gene>
<comment type="caution">
    <text evidence="2">The sequence shown here is derived from an EMBL/GenBank/DDBJ whole genome shotgun (WGS) entry which is preliminary data.</text>
</comment>